<dbReference type="Proteomes" id="UP001055156">
    <property type="component" value="Unassembled WGS sequence"/>
</dbReference>
<sequence>MTIRQRLLAPQYQSAERRAEAAAALARSYLHGALGPDAAWETKTTLLALLDDPSDQVRRALAEACAGAETAPRPLIVALASDQPDIACLVLARSPVLMDADLVDCAAMGCETIRSAIAGRGDLSKPVAAALAEVAGLESLTVLARNHAAEIGTAALLRIVERHGADAGLREALLARPDLPIEVRHAVAVRVADSLSAYGRECGWLSPERSARVTREARDRAALALGDETGESGLARLVAHLRKEGQLTAGLILRAMLSLRMPFAEAALAELSGLSRARVAGLLLEPRSGGFASLHRKAGLPPILLGPIQAALEAWRAAATGQEACEGARLARRMIERALSACEALPFAEARSLLALLARFEAEAARDEAREQSPLPTATRQDGAEEPLALGAPEAGAPMVLSADRTEAADGPWPAAPRPSDRILPVAGEVIDLRFDAILDELPEAIVASYQAEQQRRSAAATQRVLDDLSGALMESFMASRNAAVAVSAEPVTASAVLEIVPEVVPEPPRARPRAVALALAASMIPEELVRSYAEGRPRLAA</sequence>
<reference evidence="1" key="2">
    <citation type="submission" date="2021-08" db="EMBL/GenBank/DDBJ databases">
        <authorList>
            <person name="Tani A."/>
            <person name="Ola A."/>
            <person name="Ogura Y."/>
            <person name="Katsura K."/>
            <person name="Hayashi T."/>
        </authorList>
    </citation>
    <scope>NUCLEOTIDE SEQUENCE</scope>
    <source>
        <strain evidence="1">NBRC 15689</strain>
    </source>
</reference>
<gene>
    <name evidence="1" type="ORF">LKMONMHP_1559</name>
</gene>
<evidence type="ECO:0000313" key="1">
    <source>
        <dbReference type="EMBL" id="GJE26708.1"/>
    </source>
</evidence>
<proteinExistence type="predicted"/>
<name>A0ABQ4T653_METOR</name>
<comment type="caution">
    <text evidence="1">The sequence shown here is derived from an EMBL/GenBank/DDBJ whole genome shotgun (WGS) entry which is preliminary data.</text>
</comment>
<keyword evidence="2" id="KW-1185">Reference proteome</keyword>
<dbReference type="Pfam" id="PF10098">
    <property type="entry name" value="DUF2336"/>
    <property type="match status" value="1"/>
</dbReference>
<evidence type="ECO:0008006" key="3">
    <source>
        <dbReference type="Google" id="ProtNLM"/>
    </source>
</evidence>
<reference evidence="1" key="1">
    <citation type="journal article" date="2021" name="Front. Microbiol.">
        <title>Comprehensive Comparative Genomics and Phenotyping of Methylobacterium Species.</title>
        <authorList>
            <person name="Alessa O."/>
            <person name="Ogura Y."/>
            <person name="Fujitani Y."/>
            <person name="Takami H."/>
            <person name="Hayashi T."/>
            <person name="Sahin N."/>
            <person name="Tani A."/>
        </authorList>
    </citation>
    <scope>NUCLEOTIDE SEQUENCE</scope>
    <source>
        <strain evidence="1">NBRC 15689</strain>
    </source>
</reference>
<dbReference type="EMBL" id="BPQV01000004">
    <property type="protein sequence ID" value="GJE26708.1"/>
    <property type="molecule type" value="Genomic_DNA"/>
</dbReference>
<dbReference type="RefSeq" id="WP_238310587.1">
    <property type="nucleotide sequence ID" value="NZ_BPQV01000004.1"/>
</dbReference>
<protein>
    <recommendedName>
        <fullName evidence="3">DUF2336 domain-containing protein</fullName>
    </recommendedName>
</protein>
<evidence type="ECO:0000313" key="2">
    <source>
        <dbReference type="Proteomes" id="UP001055156"/>
    </source>
</evidence>
<dbReference type="InterPro" id="IPR019285">
    <property type="entry name" value="DUF2336"/>
</dbReference>
<organism evidence="1 2">
    <name type="scientific">Methylobacterium organophilum</name>
    <dbReference type="NCBI Taxonomy" id="410"/>
    <lineage>
        <taxon>Bacteria</taxon>
        <taxon>Pseudomonadati</taxon>
        <taxon>Pseudomonadota</taxon>
        <taxon>Alphaproteobacteria</taxon>
        <taxon>Hyphomicrobiales</taxon>
        <taxon>Methylobacteriaceae</taxon>
        <taxon>Methylobacterium</taxon>
    </lineage>
</organism>
<accession>A0ABQ4T653</accession>